<organism evidence="3 4">
    <name type="scientific">Papaver atlanticum</name>
    <dbReference type="NCBI Taxonomy" id="357466"/>
    <lineage>
        <taxon>Eukaryota</taxon>
        <taxon>Viridiplantae</taxon>
        <taxon>Streptophyta</taxon>
        <taxon>Embryophyta</taxon>
        <taxon>Tracheophyta</taxon>
        <taxon>Spermatophyta</taxon>
        <taxon>Magnoliopsida</taxon>
        <taxon>Ranunculales</taxon>
        <taxon>Papaveraceae</taxon>
        <taxon>Papaveroideae</taxon>
        <taxon>Papaver</taxon>
    </lineage>
</organism>
<sequence length="141" mass="16006">VSSTSSGSTFWAARNRKKRDPLATSSEEIKRYYAEPEPALADIENYDVLDWWKSNEKRYPVLSCVARDVQAVQASTVASESAFSPGKRILGDYRSSLTPDMLECSVVLKDWWKDEMKEIFVPIDPLNDDITPVDELERLAT</sequence>
<dbReference type="Pfam" id="PF05699">
    <property type="entry name" value="Dimer_Tnp_hAT"/>
    <property type="match status" value="1"/>
</dbReference>
<feature type="non-terminal residue" evidence="3">
    <location>
        <position position="1"/>
    </location>
</feature>
<comment type="caution">
    <text evidence="3">The sequence shown here is derived from an EMBL/GenBank/DDBJ whole genome shotgun (WGS) entry which is preliminary data.</text>
</comment>
<evidence type="ECO:0000313" key="3">
    <source>
        <dbReference type="EMBL" id="KAI3877668.1"/>
    </source>
</evidence>
<keyword evidence="4" id="KW-1185">Reference proteome</keyword>
<protein>
    <recommendedName>
        <fullName evidence="2">HAT C-terminal dimerisation domain-containing protein</fullName>
    </recommendedName>
</protein>
<evidence type="ECO:0000256" key="1">
    <source>
        <dbReference type="SAM" id="MobiDB-lite"/>
    </source>
</evidence>
<dbReference type="InterPro" id="IPR008906">
    <property type="entry name" value="HATC_C_dom"/>
</dbReference>
<evidence type="ECO:0000259" key="2">
    <source>
        <dbReference type="Pfam" id="PF05699"/>
    </source>
</evidence>
<dbReference type="GO" id="GO:0046983">
    <property type="term" value="F:protein dimerization activity"/>
    <property type="evidence" value="ECO:0007669"/>
    <property type="project" value="InterPro"/>
</dbReference>
<reference evidence="3" key="1">
    <citation type="submission" date="2022-04" db="EMBL/GenBank/DDBJ databases">
        <title>A functionally conserved STORR gene fusion in Papaver species that diverged 16.8 million years ago.</title>
        <authorList>
            <person name="Catania T."/>
        </authorList>
    </citation>
    <scope>NUCLEOTIDE SEQUENCE</scope>
    <source>
        <strain evidence="3">S-188037</strain>
    </source>
</reference>
<dbReference type="EMBL" id="JAJJMB010012369">
    <property type="protein sequence ID" value="KAI3877668.1"/>
    <property type="molecule type" value="Genomic_DNA"/>
</dbReference>
<gene>
    <name evidence="3" type="ORF">MKW98_020149</name>
</gene>
<name>A0AAD4SAA3_9MAGN</name>
<feature type="region of interest" description="Disordered" evidence="1">
    <location>
        <begin position="1"/>
        <end position="22"/>
    </location>
</feature>
<dbReference type="PANTHER" id="PTHR23272">
    <property type="entry name" value="BED FINGER-RELATED"/>
    <property type="match status" value="1"/>
</dbReference>
<dbReference type="InterPro" id="IPR012337">
    <property type="entry name" value="RNaseH-like_sf"/>
</dbReference>
<dbReference type="AlphaFoldDB" id="A0AAD4SAA3"/>
<evidence type="ECO:0000313" key="4">
    <source>
        <dbReference type="Proteomes" id="UP001202328"/>
    </source>
</evidence>
<dbReference type="Proteomes" id="UP001202328">
    <property type="component" value="Unassembled WGS sequence"/>
</dbReference>
<proteinExistence type="predicted"/>
<dbReference type="PANTHER" id="PTHR23272:SF193">
    <property type="entry name" value="OS07G0624100 PROTEIN"/>
    <property type="match status" value="1"/>
</dbReference>
<dbReference type="SUPFAM" id="SSF53098">
    <property type="entry name" value="Ribonuclease H-like"/>
    <property type="match status" value="1"/>
</dbReference>
<feature type="domain" description="HAT C-terminal dimerisation" evidence="2">
    <location>
        <begin position="40"/>
        <end position="111"/>
    </location>
</feature>
<accession>A0AAD4SAA3</accession>